<dbReference type="EMBL" id="SZNQ01000001">
    <property type="protein sequence ID" value="TKT03100.1"/>
    <property type="molecule type" value="Genomic_DNA"/>
</dbReference>
<comment type="caution">
    <text evidence="1">The sequence shown here is derived from an EMBL/GenBank/DDBJ whole genome shotgun (WGS) entry which is preliminary data.</text>
</comment>
<dbReference type="RefSeq" id="WP_137308971.1">
    <property type="nucleotide sequence ID" value="NZ_SZNQ01000001.1"/>
</dbReference>
<evidence type="ECO:0000313" key="2">
    <source>
        <dbReference type="Proteomes" id="UP000305929"/>
    </source>
</evidence>
<protein>
    <recommendedName>
        <fullName evidence="3">DUF3558 domain-containing protein</fullName>
    </recommendedName>
</protein>
<sequence length="173" mass="18238">MFRVSAKITAACVLVGILVGCSAGSDEREYAAPEALCGVPVDTGVLSKLLPPGEKIDVQERNPTPHRKRCQVNVDGSVALIASQEWWEDGDGIDVVADAFPQVESAQLTDDSTSLHTGTGALKKVEACDKVGYSGYTLFTAIQVYARGVDDSVAVEKLIGDYTSGVEASATCR</sequence>
<gene>
    <name evidence="1" type="ORF">E4U91_25410</name>
</gene>
<reference evidence="1 2" key="1">
    <citation type="submission" date="2019-04" db="EMBL/GenBank/DDBJ databases">
        <title>Streptomyces lasaliensis sp. nov., an Actinomycete isolated from soil which produces the polyether antibiotic lasalocid.</title>
        <authorList>
            <person name="Erwin G."/>
            <person name="Haber C."/>
        </authorList>
    </citation>
    <scope>NUCLEOTIDE SEQUENCE [LARGE SCALE GENOMIC DNA]</scope>
    <source>
        <strain evidence="1 2">X-537</strain>
    </source>
</reference>
<dbReference type="AlphaFoldDB" id="A0A4U5WMJ1"/>
<organism evidence="1 2">
    <name type="scientific">Streptomyces lasalocidi</name>
    <name type="common">Streptomyces lasaliensis</name>
    <dbReference type="NCBI Taxonomy" id="324833"/>
    <lineage>
        <taxon>Bacteria</taxon>
        <taxon>Bacillati</taxon>
        <taxon>Actinomycetota</taxon>
        <taxon>Actinomycetes</taxon>
        <taxon>Kitasatosporales</taxon>
        <taxon>Streptomycetaceae</taxon>
        <taxon>Streptomyces</taxon>
    </lineage>
</organism>
<name>A0A4U5WMJ1_STRLS</name>
<dbReference type="Proteomes" id="UP000305929">
    <property type="component" value="Unassembled WGS sequence"/>
</dbReference>
<evidence type="ECO:0008006" key="3">
    <source>
        <dbReference type="Google" id="ProtNLM"/>
    </source>
</evidence>
<evidence type="ECO:0000313" key="1">
    <source>
        <dbReference type="EMBL" id="TKT03100.1"/>
    </source>
</evidence>
<accession>A0A4U5WMJ1</accession>
<dbReference type="PROSITE" id="PS51257">
    <property type="entry name" value="PROKAR_LIPOPROTEIN"/>
    <property type="match status" value="1"/>
</dbReference>
<keyword evidence="2" id="KW-1185">Reference proteome</keyword>
<dbReference type="OrthoDB" id="4327011at2"/>
<proteinExistence type="predicted"/>